<reference evidence="3 4" key="1">
    <citation type="journal article" date="2018" name="BMC Genomics">
        <title>Genomic evidence for intraspecific hybridization in a clonal and extremely halotolerant yeast.</title>
        <authorList>
            <person name="Gostincar C."/>
            <person name="Stajich J.E."/>
            <person name="Zupancic J."/>
            <person name="Zalar P."/>
            <person name="Gunde-Cimerman N."/>
        </authorList>
    </citation>
    <scope>NUCLEOTIDE SEQUENCE [LARGE SCALE GENOMIC DNA]</scope>
    <source>
        <strain evidence="2 4">EXF-6651</strain>
        <strain evidence="1 3">EXF-6669</strain>
    </source>
</reference>
<gene>
    <name evidence="2" type="ORF">D0866_04401</name>
    <name evidence="1" type="ORF">D0867_04144</name>
</gene>
<dbReference type="AlphaFoldDB" id="A0A3M6ZYF1"/>
<protein>
    <submittedName>
        <fullName evidence="1">Uncharacterized protein</fullName>
    </submittedName>
</protein>
<evidence type="ECO:0000313" key="3">
    <source>
        <dbReference type="Proteomes" id="UP000271337"/>
    </source>
</evidence>
<dbReference type="EMBL" id="QWIM01000352">
    <property type="protein sequence ID" value="RMY35742.1"/>
    <property type="molecule type" value="Genomic_DNA"/>
</dbReference>
<name>A0A3M6ZYF1_HORWE</name>
<dbReference type="Proteomes" id="UP000271337">
    <property type="component" value="Unassembled WGS sequence"/>
</dbReference>
<dbReference type="Proteomes" id="UP000276864">
    <property type="component" value="Unassembled WGS sequence"/>
</dbReference>
<proteinExistence type="predicted"/>
<dbReference type="OrthoDB" id="2591256at2759"/>
<evidence type="ECO:0000313" key="4">
    <source>
        <dbReference type="Proteomes" id="UP000276864"/>
    </source>
</evidence>
<organism evidence="1 3">
    <name type="scientific">Hortaea werneckii</name>
    <name type="common">Black yeast</name>
    <name type="synonym">Cladosporium werneckii</name>
    <dbReference type="NCBI Taxonomy" id="91943"/>
    <lineage>
        <taxon>Eukaryota</taxon>
        <taxon>Fungi</taxon>
        <taxon>Dikarya</taxon>
        <taxon>Ascomycota</taxon>
        <taxon>Pezizomycotina</taxon>
        <taxon>Dothideomycetes</taxon>
        <taxon>Dothideomycetidae</taxon>
        <taxon>Mycosphaerellales</taxon>
        <taxon>Teratosphaeriaceae</taxon>
        <taxon>Hortaea</taxon>
    </lineage>
</organism>
<comment type="caution">
    <text evidence="1">The sequence shown here is derived from an EMBL/GenBank/DDBJ whole genome shotgun (WGS) entry which is preliminary data.</text>
</comment>
<dbReference type="EMBL" id="QWIL01000334">
    <property type="protein sequence ID" value="RMY20232.1"/>
    <property type="molecule type" value="Genomic_DNA"/>
</dbReference>
<sequence length="111" mass="12258">MAAGLERQLDRCMSGVVTTTNSSSSTPAFCTNTLVYENVKAAYNHLWNLIEANEAQLSSEVWSWLYSDEQGFVFEPLGALPPPAGQSPTESNIRQLWSLTFLAVARNGDMR</sequence>
<accession>A0A3M6ZYF1</accession>
<evidence type="ECO:0000313" key="2">
    <source>
        <dbReference type="EMBL" id="RMY35742.1"/>
    </source>
</evidence>
<evidence type="ECO:0000313" key="1">
    <source>
        <dbReference type="EMBL" id="RMY20232.1"/>
    </source>
</evidence>